<dbReference type="EMBL" id="AZGZ01000056">
    <property type="protein sequence ID" value="KZZ86610.1"/>
    <property type="molecule type" value="Genomic_DNA"/>
</dbReference>
<accession>A0A166MXW0</accession>
<comment type="caution">
    <text evidence="2">The sequence shown here is derived from an EMBL/GenBank/DDBJ whole genome shotgun (WGS) entry which is preliminary data.</text>
</comment>
<dbReference type="VEuPathDB" id="FungiDB:AAP_06399"/>
<dbReference type="Proteomes" id="UP000242877">
    <property type="component" value="Unassembled WGS sequence"/>
</dbReference>
<evidence type="ECO:0000313" key="2">
    <source>
        <dbReference type="EMBL" id="KZZ86610.1"/>
    </source>
</evidence>
<protein>
    <submittedName>
        <fullName evidence="2">Uncharacterized protein</fullName>
    </submittedName>
</protein>
<organism evidence="2 3">
    <name type="scientific">Ascosphaera apis ARSEF 7405</name>
    <dbReference type="NCBI Taxonomy" id="392613"/>
    <lineage>
        <taxon>Eukaryota</taxon>
        <taxon>Fungi</taxon>
        <taxon>Dikarya</taxon>
        <taxon>Ascomycota</taxon>
        <taxon>Pezizomycotina</taxon>
        <taxon>Eurotiomycetes</taxon>
        <taxon>Eurotiomycetidae</taxon>
        <taxon>Onygenales</taxon>
        <taxon>Ascosphaeraceae</taxon>
        <taxon>Ascosphaera</taxon>
    </lineage>
</organism>
<feature type="compositionally biased region" description="Basic residues" evidence="1">
    <location>
        <begin position="358"/>
        <end position="367"/>
    </location>
</feature>
<name>A0A166MXW0_9EURO</name>
<evidence type="ECO:0000313" key="3">
    <source>
        <dbReference type="Proteomes" id="UP000242877"/>
    </source>
</evidence>
<dbReference type="AlphaFoldDB" id="A0A166MXW0"/>
<gene>
    <name evidence="2" type="ORF">AAP_06399</name>
</gene>
<sequence>MPKQASGFTMSSRESNTGEAAPLVFPFHSLQSMDKTIEQEAAKMDAIGKAAGVNGRITFCNVPCVVIDLFIDDENRNRLLKSFDREKHLLQLKIPSAQHEIAGEIAADMVKSALARAGMADFMFCTGAPRAPQETGRTSWGRIPDKAFALTPECYLDYDNLDRWPQLVIEVGHSKSKQNLRMDVLHWFKIGGPCVRAAMLVCLSKDQISFEVWSSTGEEEIAPGGNMVAERVDGRFTATTDSTAQMIIPFQVLFMRKPKRGETDVRILLEDFLSLTFGLETIMRQREEGTKVDANQARRLPPFPPRACVEEFGRPMSWKEFEKEANELDRRKKSQRRQKKTSLSLSTSPISPPPPLRRSSRLNRKKK</sequence>
<reference evidence="2 3" key="1">
    <citation type="journal article" date="2016" name="Genome Biol. Evol.">
        <title>Divergent and convergent evolution of fungal pathogenicity.</title>
        <authorList>
            <person name="Shang Y."/>
            <person name="Xiao G."/>
            <person name="Zheng P."/>
            <person name="Cen K."/>
            <person name="Zhan S."/>
            <person name="Wang C."/>
        </authorList>
    </citation>
    <scope>NUCLEOTIDE SEQUENCE [LARGE SCALE GENOMIC DNA]</scope>
    <source>
        <strain evidence="2 3">ARSEF 7405</strain>
    </source>
</reference>
<feature type="region of interest" description="Disordered" evidence="1">
    <location>
        <begin position="323"/>
        <end position="367"/>
    </location>
</feature>
<feature type="compositionally biased region" description="Basic residues" evidence="1">
    <location>
        <begin position="331"/>
        <end position="340"/>
    </location>
</feature>
<proteinExistence type="predicted"/>
<keyword evidence="3" id="KW-1185">Reference proteome</keyword>
<evidence type="ECO:0000256" key="1">
    <source>
        <dbReference type="SAM" id="MobiDB-lite"/>
    </source>
</evidence>